<evidence type="ECO:0000313" key="1">
    <source>
        <dbReference type="EMBL" id="SIT05082.1"/>
    </source>
</evidence>
<evidence type="ECO:0000313" key="2">
    <source>
        <dbReference type="Proteomes" id="UP000185678"/>
    </source>
</evidence>
<sequence length="168" mass="18294">MSYQKKGQRLSVWARGFAGALALAAVSVTSVPGEAFAKGPSRCANKTEASALHMRSLQNHLMVAALSCDKRNEYDAFVTRFNKTLSNSGKTMKQYFQGAWGKSSSSQLDNYVTYIANRVSVQSLDNRVSFCNAANDIIQHVMKLDDAGLASYSATLPKENTEAPQVCL</sequence>
<dbReference type="RefSeq" id="WP_076401366.1">
    <property type="nucleotide sequence ID" value="NZ_FTOA01000006.1"/>
</dbReference>
<organism evidence="1 2">
    <name type="scientific">Insolitispirillum peregrinum</name>
    <dbReference type="NCBI Taxonomy" id="80876"/>
    <lineage>
        <taxon>Bacteria</taxon>
        <taxon>Pseudomonadati</taxon>
        <taxon>Pseudomonadota</taxon>
        <taxon>Alphaproteobacteria</taxon>
        <taxon>Rhodospirillales</taxon>
        <taxon>Novispirillaceae</taxon>
        <taxon>Insolitispirillum</taxon>
    </lineage>
</organism>
<dbReference type="EMBL" id="FTOA01000006">
    <property type="protein sequence ID" value="SIT05082.1"/>
    <property type="molecule type" value="Genomic_DNA"/>
</dbReference>
<dbReference type="OrthoDB" id="7365380at2"/>
<gene>
    <name evidence="1" type="ORF">SAMN05421779_10630</name>
</gene>
<proteinExistence type="predicted"/>
<dbReference type="Proteomes" id="UP000185678">
    <property type="component" value="Unassembled WGS sequence"/>
</dbReference>
<reference evidence="1 2" key="1">
    <citation type="submission" date="2017-01" db="EMBL/GenBank/DDBJ databases">
        <authorList>
            <person name="Mah S.A."/>
            <person name="Swanson W.J."/>
            <person name="Moy G.W."/>
            <person name="Vacquier V.D."/>
        </authorList>
    </citation>
    <scope>NUCLEOTIDE SEQUENCE [LARGE SCALE GENOMIC DNA]</scope>
    <source>
        <strain evidence="1 2">DSM 11589</strain>
    </source>
</reference>
<protein>
    <submittedName>
        <fullName evidence="1">Uncharacterized protein</fullName>
    </submittedName>
</protein>
<accession>A0A1N7P3B5</accession>
<dbReference type="AlphaFoldDB" id="A0A1N7P3B5"/>
<name>A0A1N7P3B5_9PROT</name>
<keyword evidence="2" id="KW-1185">Reference proteome</keyword>